<evidence type="ECO:0000313" key="2">
    <source>
        <dbReference type="Proteomes" id="UP001519332"/>
    </source>
</evidence>
<dbReference type="EMBL" id="JAGINW010000001">
    <property type="protein sequence ID" value="MBP2326200.1"/>
    <property type="molecule type" value="Genomic_DNA"/>
</dbReference>
<dbReference type="RefSeq" id="WP_209643290.1">
    <property type="nucleotide sequence ID" value="NZ_JAGINW010000001.1"/>
</dbReference>
<accession>A0ABS4TP72</accession>
<dbReference type="Proteomes" id="UP001519332">
    <property type="component" value="Unassembled WGS sequence"/>
</dbReference>
<gene>
    <name evidence="1" type="ORF">JOF56_006585</name>
</gene>
<reference evidence="1 2" key="1">
    <citation type="submission" date="2021-03" db="EMBL/GenBank/DDBJ databases">
        <title>Sequencing the genomes of 1000 actinobacteria strains.</title>
        <authorList>
            <person name="Klenk H.-P."/>
        </authorList>
    </citation>
    <scope>NUCLEOTIDE SEQUENCE [LARGE SCALE GENOMIC DNA]</scope>
    <source>
        <strain evidence="1 2">DSM 46670</strain>
    </source>
</reference>
<sequence length="277" mass="30415">MCISMAPAEFTATILYAGRKNHPVLGPIEVLGYQNKAVNLARTPNAMVLHIPANLTQDNFLWVGEKHRGILDEMVRVLQPVAAGGGYGSQQGGAPAAAPVQVFDHDIYTIVLAEDPTQIPAALSRVPPNKRPPLDPALFEFYAKMYPYHSIVLCCFDNAEAYRANPLLIWYPPPYSDWIVMPSLDAHTGGVPDLTATVATDHWLIFGADDAPEEVGMPLRYWGMDIDPALRAFLPEKIIGMKHTWPAPNGDFALSIPDLLGDQLANLQRLQPVTRSL</sequence>
<proteinExistence type="predicted"/>
<name>A0ABS4TP72_9PSEU</name>
<protein>
    <submittedName>
        <fullName evidence="1">Uncharacterized protein</fullName>
    </submittedName>
</protein>
<keyword evidence="2" id="KW-1185">Reference proteome</keyword>
<comment type="caution">
    <text evidence="1">The sequence shown here is derived from an EMBL/GenBank/DDBJ whole genome shotgun (WGS) entry which is preliminary data.</text>
</comment>
<organism evidence="1 2">
    <name type="scientific">Kibdelosporangium banguiense</name>
    <dbReference type="NCBI Taxonomy" id="1365924"/>
    <lineage>
        <taxon>Bacteria</taxon>
        <taxon>Bacillati</taxon>
        <taxon>Actinomycetota</taxon>
        <taxon>Actinomycetes</taxon>
        <taxon>Pseudonocardiales</taxon>
        <taxon>Pseudonocardiaceae</taxon>
        <taxon>Kibdelosporangium</taxon>
    </lineage>
</organism>
<evidence type="ECO:0000313" key="1">
    <source>
        <dbReference type="EMBL" id="MBP2326200.1"/>
    </source>
</evidence>